<evidence type="ECO:0000313" key="2">
    <source>
        <dbReference type="Proteomes" id="UP000626244"/>
    </source>
</evidence>
<dbReference type="Proteomes" id="UP000626244">
    <property type="component" value="Unassembled WGS sequence"/>
</dbReference>
<proteinExistence type="predicted"/>
<accession>A0A8J3EWD1</accession>
<keyword evidence="2" id="KW-1185">Reference proteome</keyword>
<gene>
    <name evidence="1" type="ORF">GCM10007380_05480</name>
</gene>
<dbReference type="EMBL" id="BMHB01000001">
    <property type="protein sequence ID" value="GGI10970.1"/>
    <property type="molecule type" value="Genomic_DNA"/>
</dbReference>
<dbReference type="AlphaFoldDB" id="A0A8J3EWD1"/>
<comment type="caution">
    <text evidence="1">The sequence shown here is derived from an EMBL/GenBank/DDBJ whole genome shotgun (WGS) entry which is preliminary data.</text>
</comment>
<evidence type="ECO:0000313" key="1">
    <source>
        <dbReference type="EMBL" id="GGI10970.1"/>
    </source>
</evidence>
<reference evidence="2" key="1">
    <citation type="journal article" date="2019" name="Int. J. Syst. Evol. Microbiol.">
        <title>The Global Catalogue of Microorganisms (GCM) 10K type strain sequencing project: providing services to taxonomists for standard genome sequencing and annotation.</title>
        <authorList>
            <consortium name="The Broad Institute Genomics Platform"/>
            <consortium name="The Broad Institute Genome Sequencing Center for Infectious Disease"/>
            <person name="Wu L."/>
            <person name="Ma J."/>
        </authorList>
    </citation>
    <scope>NUCLEOTIDE SEQUENCE [LARGE SCALE GENOMIC DNA]</scope>
    <source>
        <strain evidence="2">CGMCC 1.14993</strain>
    </source>
</reference>
<name>A0A8J3EWD1_9BACI</name>
<sequence length="63" mass="6931">MIILIVFQSTNDIYNMMKVIKLIKKNMVTLSNIIQSNSTVSSAMTKGNMNVDAVACPNVRIGI</sequence>
<protein>
    <submittedName>
        <fullName evidence="1">Uncharacterized protein</fullName>
    </submittedName>
</protein>
<organism evidence="1 2">
    <name type="scientific">Gottfriedia solisilvae</name>
    <dbReference type="NCBI Taxonomy" id="1516104"/>
    <lineage>
        <taxon>Bacteria</taxon>
        <taxon>Bacillati</taxon>
        <taxon>Bacillota</taxon>
        <taxon>Bacilli</taxon>
        <taxon>Bacillales</taxon>
        <taxon>Bacillaceae</taxon>
        <taxon>Gottfriedia</taxon>
    </lineage>
</organism>